<gene>
    <name evidence="5" type="ORF">ABR748_29075</name>
    <name evidence="4" type="ORF">Smic_43550</name>
</gene>
<feature type="region of interest" description="Disordered" evidence="2">
    <location>
        <begin position="174"/>
        <end position="199"/>
    </location>
</feature>
<evidence type="ECO:0000256" key="1">
    <source>
        <dbReference type="ARBA" id="ARBA00023002"/>
    </source>
</evidence>
<evidence type="ECO:0000313" key="5">
    <source>
        <dbReference type="EMBL" id="MER0428239.1"/>
    </source>
</evidence>
<feature type="domain" description="Flavin reductase like" evidence="3">
    <location>
        <begin position="25"/>
        <end position="169"/>
    </location>
</feature>
<proteinExistence type="predicted"/>
<reference evidence="4 6" key="1">
    <citation type="submission" date="2020-05" db="EMBL/GenBank/DDBJ databases">
        <title>Whole genome shotgun sequence of Streptomyces microflavus NBRC 13062.</title>
        <authorList>
            <person name="Komaki H."/>
            <person name="Tamura T."/>
        </authorList>
    </citation>
    <scope>NUCLEOTIDE SEQUENCE [LARGE SCALE GENOMIC DNA]</scope>
    <source>
        <strain evidence="4 6">NBRC 13062</strain>
    </source>
</reference>
<reference evidence="5 7" key="2">
    <citation type="submission" date="2024-01" db="EMBL/GenBank/DDBJ databases">
        <title>Metagenomic exploration of the rhizosphere soil microbial community and their significance in facilitating the development of wild simulated ginseng.</title>
        <authorList>
            <person name="Huang J."/>
        </authorList>
    </citation>
    <scope>NUCLEOTIDE SEQUENCE [LARGE SCALE GENOMIC DNA]</scope>
    <source>
        <strain evidence="5 7">WY141</strain>
    </source>
</reference>
<comment type="caution">
    <text evidence="4">The sequence shown here is derived from an EMBL/GenBank/DDBJ whole genome shotgun (WGS) entry which is preliminary data.</text>
</comment>
<accession>A0A7J0CU20</accession>
<dbReference type="EMBL" id="JBEJUE010000034">
    <property type="protein sequence ID" value="MER0428239.1"/>
    <property type="molecule type" value="Genomic_DNA"/>
</dbReference>
<dbReference type="InterPro" id="IPR002563">
    <property type="entry name" value="Flavin_Rdtase-like_dom"/>
</dbReference>
<dbReference type="GO" id="GO:0042602">
    <property type="term" value="F:riboflavin reductase (NADPH) activity"/>
    <property type="evidence" value="ECO:0007669"/>
    <property type="project" value="TreeGrafter"/>
</dbReference>
<dbReference type="Proteomes" id="UP001456562">
    <property type="component" value="Unassembled WGS sequence"/>
</dbReference>
<dbReference type="GO" id="GO:0010181">
    <property type="term" value="F:FMN binding"/>
    <property type="evidence" value="ECO:0007669"/>
    <property type="project" value="InterPro"/>
</dbReference>
<dbReference type="PANTHER" id="PTHR30466:SF1">
    <property type="entry name" value="FMN REDUCTASE (NADH) RUTF"/>
    <property type="match status" value="1"/>
</dbReference>
<organism evidence="4 6">
    <name type="scientific">Streptomyces microflavus</name>
    <name type="common">Streptomyces lipmanii</name>
    <dbReference type="NCBI Taxonomy" id="1919"/>
    <lineage>
        <taxon>Bacteria</taxon>
        <taxon>Bacillati</taxon>
        <taxon>Actinomycetota</taxon>
        <taxon>Actinomycetes</taxon>
        <taxon>Kitasatosporales</taxon>
        <taxon>Streptomycetaceae</taxon>
        <taxon>Streptomyces</taxon>
    </lineage>
</organism>
<evidence type="ECO:0000313" key="4">
    <source>
        <dbReference type="EMBL" id="GFN05799.1"/>
    </source>
</evidence>
<dbReference type="Gene3D" id="2.30.110.10">
    <property type="entry name" value="Electron Transport, Fmn-binding Protein, Chain A"/>
    <property type="match status" value="1"/>
</dbReference>
<dbReference type="PANTHER" id="PTHR30466">
    <property type="entry name" value="FLAVIN REDUCTASE"/>
    <property type="match status" value="1"/>
</dbReference>
<dbReference type="InterPro" id="IPR050268">
    <property type="entry name" value="NADH-dep_flavin_reductase"/>
</dbReference>
<dbReference type="Pfam" id="PF01613">
    <property type="entry name" value="Flavin_Reduct"/>
    <property type="match status" value="1"/>
</dbReference>
<evidence type="ECO:0000313" key="7">
    <source>
        <dbReference type="Proteomes" id="UP001456562"/>
    </source>
</evidence>
<evidence type="ECO:0000256" key="2">
    <source>
        <dbReference type="SAM" id="MobiDB-lite"/>
    </source>
</evidence>
<dbReference type="InterPro" id="IPR012349">
    <property type="entry name" value="Split_barrel_FMN-bd"/>
</dbReference>
<dbReference type="SMART" id="SM00903">
    <property type="entry name" value="Flavin_Reduct"/>
    <property type="match status" value="1"/>
</dbReference>
<protein>
    <submittedName>
        <fullName evidence="4 5">Flavin reductase</fullName>
    </submittedName>
</protein>
<evidence type="ECO:0000313" key="6">
    <source>
        <dbReference type="Proteomes" id="UP000498740"/>
    </source>
</evidence>
<dbReference type="RefSeq" id="WP_015610248.1">
    <property type="nucleotide sequence ID" value="NZ_BMUG01000007.1"/>
</dbReference>
<dbReference type="Proteomes" id="UP000498740">
    <property type="component" value="Unassembled WGS sequence"/>
</dbReference>
<keyword evidence="7" id="KW-1185">Reference proteome</keyword>
<dbReference type="EMBL" id="BLWD01000001">
    <property type="protein sequence ID" value="GFN05799.1"/>
    <property type="molecule type" value="Genomic_DNA"/>
</dbReference>
<sequence>MSAARSLTHSQVKQPIAPKEFRRICGLFATGVTVITAGTEGEAEGTTVNSFTSVSLDPSLVLFCLHKESRMHAVIGRHGTFAVNFLAGGQQELARAFAARRPEGFHGVPHHFAPDGPPVLSEALAYLTCSTVAVHSGGDHDIVVGEVLELAAPGSEQEPLIFFDGTLGPLESTGGRFGQAVGAQDPAPKGPAASPARAG</sequence>
<dbReference type="SUPFAM" id="SSF50475">
    <property type="entry name" value="FMN-binding split barrel"/>
    <property type="match status" value="1"/>
</dbReference>
<dbReference type="AlphaFoldDB" id="A0A7J0CU20"/>
<evidence type="ECO:0000259" key="3">
    <source>
        <dbReference type="SMART" id="SM00903"/>
    </source>
</evidence>
<keyword evidence="1" id="KW-0560">Oxidoreductase</keyword>
<name>A0A7J0CU20_STRMI</name>